<sequence length="127" mass="14873">MQQTQINEQQNQIDNLIPRAVPNNQRIDNIITELIALRESLNNENTNSNDDVQTDSQTKLRLFEVNKVARDYVEAQSAENESRPIRRRTNRSFPLNKSKFLNVEQRDQVLEFANQNKELIMNQSMSN</sequence>
<dbReference type="Proteomes" id="UP001470230">
    <property type="component" value="Unassembled WGS sequence"/>
</dbReference>
<dbReference type="EMBL" id="JAPFFF010000009">
    <property type="protein sequence ID" value="KAK8881869.1"/>
    <property type="molecule type" value="Genomic_DNA"/>
</dbReference>
<keyword evidence="2" id="KW-1185">Reference proteome</keyword>
<accession>A0ABR2JSI3</accession>
<evidence type="ECO:0000313" key="2">
    <source>
        <dbReference type="Proteomes" id="UP001470230"/>
    </source>
</evidence>
<name>A0ABR2JSI3_9EUKA</name>
<reference evidence="1 2" key="1">
    <citation type="submission" date="2024-04" db="EMBL/GenBank/DDBJ databases">
        <title>Tritrichomonas musculus Genome.</title>
        <authorList>
            <person name="Alves-Ferreira E."/>
            <person name="Grigg M."/>
            <person name="Lorenzi H."/>
            <person name="Galac M."/>
        </authorList>
    </citation>
    <scope>NUCLEOTIDE SEQUENCE [LARGE SCALE GENOMIC DNA]</scope>
    <source>
        <strain evidence="1 2">EAF2021</strain>
    </source>
</reference>
<evidence type="ECO:0000313" key="1">
    <source>
        <dbReference type="EMBL" id="KAK8881869.1"/>
    </source>
</evidence>
<comment type="caution">
    <text evidence="1">The sequence shown here is derived from an EMBL/GenBank/DDBJ whole genome shotgun (WGS) entry which is preliminary data.</text>
</comment>
<organism evidence="1 2">
    <name type="scientific">Tritrichomonas musculus</name>
    <dbReference type="NCBI Taxonomy" id="1915356"/>
    <lineage>
        <taxon>Eukaryota</taxon>
        <taxon>Metamonada</taxon>
        <taxon>Parabasalia</taxon>
        <taxon>Tritrichomonadida</taxon>
        <taxon>Tritrichomonadidae</taxon>
        <taxon>Tritrichomonas</taxon>
    </lineage>
</organism>
<protein>
    <submittedName>
        <fullName evidence="1">Uncharacterized protein</fullName>
    </submittedName>
</protein>
<proteinExistence type="predicted"/>
<gene>
    <name evidence="1" type="ORF">M9Y10_044505</name>
</gene>